<evidence type="ECO:0000259" key="3">
    <source>
        <dbReference type="Pfam" id="PF07732"/>
    </source>
</evidence>
<proteinExistence type="inferred from homology"/>
<reference evidence="4 5" key="1">
    <citation type="submission" date="2023-10" db="EMBL/GenBank/DDBJ databases">
        <title>179-bfca-hs.</title>
        <authorList>
            <person name="Miliotis G."/>
            <person name="Sengupta P."/>
            <person name="Hameed A."/>
            <person name="Chuvochina M."/>
            <person name="Mcdonagh F."/>
            <person name="Simpson A.C."/>
            <person name="Singh N.K."/>
            <person name="Rekha P.D."/>
            <person name="Raman K."/>
            <person name="Hugenholtz P."/>
            <person name="Venkateswaran K."/>
        </authorList>
    </citation>
    <scope>NUCLEOTIDE SEQUENCE [LARGE SCALE GENOMIC DNA]</scope>
    <source>
        <strain evidence="4 5">179-BFC-A-HS</strain>
    </source>
</reference>
<gene>
    <name evidence="4" type="ORF">P5G51_019245</name>
</gene>
<dbReference type="Gene3D" id="2.60.40.420">
    <property type="entry name" value="Cupredoxins - blue copper proteins"/>
    <property type="match status" value="3"/>
</dbReference>
<evidence type="ECO:0000313" key="4">
    <source>
        <dbReference type="EMBL" id="MDY0407180.1"/>
    </source>
</evidence>
<dbReference type="Pfam" id="PF00394">
    <property type="entry name" value="Cu-oxidase"/>
    <property type="match status" value="1"/>
</dbReference>
<dbReference type="SUPFAM" id="SSF49503">
    <property type="entry name" value="Cupredoxins"/>
    <property type="match status" value="3"/>
</dbReference>
<dbReference type="Proteomes" id="UP001228376">
    <property type="component" value="Unassembled WGS sequence"/>
</dbReference>
<evidence type="ECO:0000313" key="5">
    <source>
        <dbReference type="Proteomes" id="UP001228376"/>
    </source>
</evidence>
<dbReference type="PANTHER" id="PTHR48267:SF1">
    <property type="entry name" value="BILIRUBIN OXIDASE"/>
    <property type="match status" value="1"/>
</dbReference>
<accession>A0ABU5CLS2</accession>
<dbReference type="Pfam" id="PF07732">
    <property type="entry name" value="Cu-oxidase_3"/>
    <property type="match status" value="1"/>
</dbReference>
<dbReference type="InterPro" id="IPR001117">
    <property type="entry name" value="Cu-oxidase_2nd"/>
</dbReference>
<dbReference type="PANTHER" id="PTHR48267">
    <property type="entry name" value="CUPREDOXIN SUPERFAMILY PROTEIN"/>
    <property type="match status" value="1"/>
</dbReference>
<keyword evidence="5" id="KW-1185">Reference proteome</keyword>
<organism evidence="4 5">
    <name type="scientific">Tigheibacillus jepli</name>
    <dbReference type="NCBI Taxonomy" id="3035914"/>
    <lineage>
        <taxon>Bacteria</taxon>
        <taxon>Bacillati</taxon>
        <taxon>Bacillota</taxon>
        <taxon>Bacilli</taxon>
        <taxon>Bacillales</taxon>
        <taxon>Bacillaceae</taxon>
        <taxon>Tigheibacillus</taxon>
    </lineage>
</organism>
<protein>
    <submittedName>
        <fullName evidence="4">Multicopper oxidase domain-containing protein</fullName>
    </submittedName>
</protein>
<dbReference type="InterPro" id="IPR008972">
    <property type="entry name" value="Cupredoxin"/>
</dbReference>
<dbReference type="CDD" id="cd04232">
    <property type="entry name" value="CuRO_1_CueO_FtsP"/>
    <property type="match status" value="1"/>
</dbReference>
<feature type="domain" description="Plastocyanin-like" evidence="2">
    <location>
        <begin position="155"/>
        <end position="250"/>
    </location>
</feature>
<evidence type="ECO:0000259" key="2">
    <source>
        <dbReference type="Pfam" id="PF00394"/>
    </source>
</evidence>
<name>A0ABU5CLS2_9BACI</name>
<sequence length="349" mass="39278">MKAIVKKKLHTLFEQKGETEIFDGTKTKTYGYNGSFLGPVLRFNKGDKVKIKLINELDEDTTFHWHGLEVAGDADGGPHGIIEPGEEKLVEFKVTQEAATLWFHPHPDGKTSEQVYNGLAGLIYIEDDNSKSLDLPNKYGQNDIPLIFQDKTFDEKKQLNYNAAMNEDGTIGDTLLINGTLNPKLTVKKEKVRLRLLNGSNARNFTFKLNTGDSFEQIATGGGLLNEPVTMKEITLTPSERAEIVIDFSKLNTEDELALINEEDGSTLLPFEVSGQSREDSDIPEEMNDFSITDEEMDLPVTKKVELFGMMDKVTINGKKFDPERIDFTQKQGETEVWEIYNKPDEMGE</sequence>
<dbReference type="EMBL" id="JAROCA020000003">
    <property type="protein sequence ID" value="MDY0407180.1"/>
    <property type="molecule type" value="Genomic_DNA"/>
</dbReference>
<evidence type="ECO:0000256" key="1">
    <source>
        <dbReference type="ARBA" id="ARBA00010609"/>
    </source>
</evidence>
<dbReference type="InterPro" id="IPR011707">
    <property type="entry name" value="Cu-oxidase-like_N"/>
</dbReference>
<dbReference type="CDD" id="cd13867">
    <property type="entry name" value="CuRO_2_CueO_FtsP"/>
    <property type="match status" value="1"/>
</dbReference>
<dbReference type="InterPro" id="IPR045087">
    <property type="entry name" value="Cu-oxidase_fam"/>
</dbReference>
<feature type="domain" description="Plastocyanin-like" evidence="3">
    <location>
        <begin position="17"/>
        <end position="129"/>
    </location>
</feature>
<dbReference type="RefSeq" id="WP_320385182.1">
    <property type="nucleotide sequence ID" value="NZ_JAROCA020000003.1"/>
</dbReference>
<comment type="similarity">
    <text evidence="1">Belongs to the multicopper oxidase family.</text>
</comment>
<comment type="caution">
    <text evidence="4">The sequence shown here is derived from an EMBL/GenBank/DDBJ whole genome shotgun (WGS) entry which is preliminary data.</text>
</comment>